<dbReference type="AlphaFoldDB" id="A0A9Q1JVN6"/>
<evidence type="ECO:0000313" key="2">
    <source>
        <dbReference type="Proteomes" id="UP001153076"/>
    </source>
</evidence>
<dbReference type="PANTHER" id="PTHR31973">
    <property type="entry name" value="POLYPROTEIN, PUTATIVE-RELATED"/>
    <property type="match status" value="1"/>
</dbReference>
<comment type="caution">
    <text evidence="1">The sequence shown here is derived from an EMBL/GenBank/DDBJ whole genome shotgun (WGS) entry which is preliminary data.</text>
</comment>
<dbReference type="Proteomes" id="UP001153076">
    <property type="component" value="Unassembled WGS sequence"/>
</dbReference>
<dbReference type="EMBL" id="JAKOGI010000651">
    <property type="protein sequence ID" value="KAJ8431945.1"/>
    <property type="molecule type" value="Genomic_DNA"/>
</dbReference>
<organism evidence="1 2">
    <name type="scientific">Carnegiea gigantea</name>
    <dbReference type="NCBI Taxonomy" id="171969"/>
    <lineage>
        <taxon>Eukaryota</taxon>
        <taxon>Viridiplantae</taxon>
        <taxon>Streptophyta</taxon>
        <taxon>Embryophyta</taxon>
        <taxon>Tracheophyta</taxon>
        <taxon>Spermatophyta</taxon>
        <taxon>Magnoliopsida</taxon>
        <taxon>eudicotyledons</taxon>
        <taxon>Gunneridae</taxon>
        <taxon>Pentapetalae</taxon>
        <taxon>Caryophyllales</taxon>
        <taxon>Cactineae</taxon>
        <taxon>Cactaceae</taxon>
        <taxon>Cactoideae</taxon>
        <taxon>Echinocereeae</taxon>
        <taxon>Carnegiea</taxon>
    </lineage>
</organism>
<keyword evidence="2" id="KW-1185">Reference proteome</keyword>
<dbReference type="OrthoDB" id="1297077at2759"/>
<proteinExistence type="predicted"/>
<protein>
    <recommendedName>
        <fullName evidence="3">MULE transposase domain-containing protein</fullName>
    </recommendedName>
</protein>
<reference evidence="1" key="1">
    <citation type="submission" date="2022-04" db="EMBL/GenBank/DDBJ databases">
        <title>Carnegiea gigantea Genome sequencing and assembly v2.</title>
        <authorList>
            <person name="Copetti D."/>
            <person name="Sanderson M.J."/>
            <person name="Burquez A."/>
            <person name="Wojciechowski M.F."/>
        </authorList>
    </citation>
    <scope>NUCLEOTIDE SEQUENCE</scope>
    <source>
        <strain evidence="1">SGP5-SGP5p</strain>
        <tissue evidence="1">Aerial part</tissue>
    </source>
</reference>
<dbReference type="PANTHER" id="PTHR31973:SF197">
    <property type="entry name" value="SWIM-TYPE DOMAIN-CONTAINING PROTEIN"/>
    <property type="match status" value="1"/>
</dbReference>
<accession>A0A9Q1JVN6</accession>
<evidence type="ECO:0008006" key="3">
    <source>
        <dbReference type="Google" id="ProtNLM"/>
    </source>
</evidence>
<evidence type="ECO:0000313" key="1">
    <source>
        <dbReference type="EMBL" id="KAJ8431945.1"/>
    </source>
</evidence>
<name>A0A9Q1JVN6_9CARY</name>
<gene>
    <name evidence="1" type="ORF">Cgig2_000004</name>
</gene>
<sequence>MQKTVMRRFGVAVPDYTCWTVGKLMKYVVEDRYDEGYKGIIKVIKNVMPQASRRICVLHFYKNFVSNYPSIARFRCFLYIAANAYSEFVFKKAVETMKEKDISAFHWLRDNEPLKHCGKTLKVDDNPNNFGESFSNAIVEQRGKPTSAMLEEIRKLIGARFDKRF</sequence>